<dbReference type="Proteomes" id="UP000053099">
    <property type="component" value="Unassembled WGS sequence"/>
</dbReference>
<name>A0A0N1KQE0_THESC</name>
<organism evidence="1 2">
    <name type="scientific">Thermus scotoductus</name>
    <dbReference type="NCBI Taxonomy" id="37636"/>
    <lineage>
        <taxon>Bacteria</taxon>
        <taxon>Thermotogati</taxon>
        <taxon>Deinococcota</taxon>
        <taxon>Deinococci</taxon>
        <taxon>Thermales</taxon>
        <taxon>Thermaceae</taxon>
        <taxon>Thermus</taxon>
    </lineage>
</organism>
<dbReference type="InterPro" id="IPR032568">
    <property type="entry name" value="DUF4926"/>
</dbReference>
<dbReference type="PATRIC" id="fig|37636.3.peg.446"/>
<dbReference type="AlphaFoldDB" id="A0A0N1KQE0"/>
<sequence length="73" mass="8048">MIREHDLVVLKRDHREVGLEAGDVGTVALVYPKGGYMVEFVDHEGNTLALLDLKEDEVLPLRGPALLRAKVLG</sequence>
<evidence type="ECO:0000313" key="1">
    <source>
        <dbReference type="EMBL" id="KPD30696.1"/>
    </source>
</evidence>
<reference evidence="1 2" key="1">
    <citation type="submission" date="2015-09" db="EMBL/GenBank/DDBJ databases">
        <title>Draft genome sequence of Thermus scotoductus strain K1 isolated from a geothermal spring in Nagorno-Karabakh, Armenia.</title>
        <authorList>
            <person name="Saghatelyan A."/>
            <person name="Poghosyan L."/>
            <person name="Panosyan H."/>
            <person name="Birkeland N.-K."/>
        </authorList>
    </citation>
    <scope>NUCLEOTIDE SEQUENCE [LARGE SCALE GENOMIC DNA]</scope>
    <source>
        <strain evidence="1 2">K1</strain>
    </source>
</reference>
<evidence type="ECO:0000313" key="2">
    <source>
        <dbReference type="Proteomes" id="UP000053099"/>
    </source>
</evidence>
<dbReference type="Pfam" id="PF16277">
    <property type="entry name" value="DUF4926"/>
    <property type="match status" value="1"/>
</dbReference>
<evidence type="ECO:0008006" key="3">
    <source>
        <dbReference type="Google" id="ProtNLM"/>
    </source>
</evidence>
<gene>
    <name evidence="1" type="ORF">AN926_06900</name>
</gene>
<proteinExistence type="predicted"/>
<protein>
    <recommendedName>
        <fullName evidence="3">DUF4926 domain-containing protein</fullName>
    </recommendedName>
</protein>
<comment type="caution">
    <text evidence="1">The sequence shown here is derived from an EMBL/GenBank/DDBJ whole genome shotgun (WGS) entry which is preliminary data.</text>
</comment>
<dbReference type="EMBL" id="LJJR01000017">
    <property type="protein sequence ID" value="KPD30696.1"/>
    <property type="molecule type" value="Genomic_DNA"/>
</dbReference>
<accession>A0A0N1KQE0</accession>